<dbReference type="RefSeq" id="WP_002990163.1">
    <property type="nucleotide sequence ID" value="NZ_CP068108.1"/>
</dbReference>
<dbReference type="GeneID" id="93526426"/>
<gene>
    <name evidence="1" type="ORF">I6I88_02110</name>
</gene>
<protein>
    <submittedName>
        <fullName evidence="1">Uncharacterized protein</fullName>
    </submittedName>
</protein>
<dbReference type="Proteomes" id="UP000596202">
    <property type="component" value="Chromosome"/>
</dbReference>
<evidence type="ECO:0000313" key="1">
    <source>
        <dbReference type="EMBL" id="QQU00587.1"/>
    </source>
</evidence>
<sequence length="178" mass="21407">MNYNFYKFDYNDSIINIEKRTDLDEKIIQQLEKIEDEIVNEYLSAQEEKVGILKLGNQIRYNKTLKVLFDNPHDESVIIKMTENKRSFFNVFIESISKYQSKKIYFFILEDSFGKQSNLVDKTFIKIKDVKKTLHDFFTIFNLKKNATEIYFIEMKGFSNYNITTFEEYSKIEKIKNE</sequence>
<dbReference type="EMBL" id="CP068108">
    <property type="protein sequence ID" value="QQU00587.1"/>
    <property type="molecule type" value="Genomic_DNA"/>
</dbReference>
<name>A0A9Q7E915_MYROD</name>
<organism evidence="1 2">
    <name type="scientific">Myroides odoratus</name>
    <name type="common">Flavobacterium odoratum</name>
    <dbReference type="NCBI Taxonomy" id="256"/>
    <lineage>
        <taxon>Bacteria</taxon>
        <taxon>Pseudomonadati</taxon>
        <taxon>Bacteroidota</taxon>
        <taxon>Flavobacteriia</taxon>
        <taxon>Flavobacteriales</taxon>
        <taxon>Flavobacteriaceae</taxon>
        <taxon>Myroides</taxon>
    </lineage>
</organism>
<reference evidence="1 2" key="1">
    <citation type="submission" date="2021-01" db="EMBL/GenBank/DDBJ databases">
        <title>FDA dAtabase for Regulatory Grade micrObial Sequences (FDA-ARGOS): Supporting development and validation of Infectious Disease Dx tests.</title>
        <authorList>
            <person name="Sproer C."/>
            <person name="Gronow S."/>
            <person name="Severitt S."/>
            <person name="Schroder I."/>
            <person name="Tallon L."/>
            <person name="Sadzewicz L."/>
            <person name="Zhao X."/>
            <person name="Boylan J."/>
            <person name="Ott S."/>
            <person name="Bowen H."/>
            <person name="Vavikolanu K."/>
            <person name="Mehta A."/>
            <person name="Aluvathingal J."/>
            <person name="Nadendla S."/>
            <person name="Lowell S."/>
            <person name="Myers T."/>
            <person name="Yan Y."/>
            <person name="Sichtig H."/>
        </authorList>
    </citation>
    <scope>NUCLEOTIDE SEQUENCE [LARGE SCALE GENOMIC DNA]</scope>
    <source>
        <strain evidence="1 2">FDAARGOS_1131</strain>
    </source>
</reference>
<evidence type="ECO:0000313" key="2">
    <source>
        <dbReference type="Proteomes" id="UP000596202"/>
    </source>
</evidence>
<proteinExistence type="predicted"/>
<dbReference type="AlphaFoldDB" id="A0A9Q7E915"/>
<accession>A0A9Q7E915</accession>